<feature type="region of interest" description="Disordered" evidence="1">
    <location>
        <begin position="1"/>
        <end position="54"/>
    </location>
</feature>
<keyword evidence="2" id="KW-1185">Reference proteome</keyword>
<name>A0A1I8AVJ0_9BILA</name>
<dbReference type="AlphaFoldDB" id="A0A1I8AVJ0"/>
<feature type="compositionally biased region" description="Polar residues" evidence="1">
    <location>
        <begin position="15"/>
        <end position="37"/>
    </location>
</feature>
<feature type="compositionally biased region" description="Basic and acidic residues" evidence="1">
    <location>
        <begin position="1"/>
        <end position="14"/>
    </location>
</feature>
<sequence length="91" mass="10328">MEVANFEKLERAASESHQTTSSADSGLFSDSDSSNEQLFGRIDDENDAEPSRSFERKVEHLIPRPERYLELFNGLPTFSWDLCHASPKADH</sequence>
<reference evidence="3" key="1">
    <citation type="submission" date="2016-11" db="UniProtKB">
        <authorList>
            <consortium name="WormBaseParasite"/>
        </authorList>
    </citation>
    <scope>IDENTIFICATION</scope>
</reference>
<evidence type="ECO:0000256" key="1">
    <source>
        <dbReference type="SAM" id="MobiDB-lite"/>
    </source>
</evidence>
<organism evidence="2 3">
    <name type="scientific">Steinernema glaseri</name>
    <dbReference type="NCBI Taxonomy" id="37863"/>
    <lineage>
        <taxon>Eukaryota</taxon>
        <taxon>Metazoa</taxon>
        <taxon>Ecdysozoa</taxon>
        <taxon>Nematoda</taxon>
        <taxon>Chromadorea</taxon>
        <taxon>Rhabditida</taxon>
        <taxon>Tylenchina</taxon>
        <taxon>Panagrolaimomorpha</taxon>
        <taxon>Strongyloidoidea</taxon>
        <taxon>Steinernematidae</taxon>
        <taxon>Steinernema</taxon>
    </lineage>
</organism>
<proteinExistence type="predicted"/>
<evidence type="ECO:0000313" key="2">
    <source>
        <dbReference type="Proteomes" id="UP000095287"/>
    </source>
</evidence>
<accession>A0A1I8AVJ0</accession>
<protein>
    <submittedName>
        <fullName evidence="3">CAF1C_H4-bd domain-containing protein</fullName>
    </submittedName>
</protein>
<evidence type="ECO:0000313" key="3">
    <source>
        <dbReference type="WBParaSite" id="L893_g9340.t1"/>
    </source>
</evidence>
<dbReference type="WBParaSite" id="L893_g9340.t1">
    <property type="protein sequence ID" value="L893_g9340.t1"/>
    <property type="gene ID" value="L893_g9340"/>
</dbReference>
<dbReference type="Proteomes" id="UP000095287">
    <property type="component" value="Unplaced"/>
</dbReference>